<evidence type="ECO:0000259" key="9">
    <source>
        <dbReference type="PROSITE" id="PS50048"/>
    </source>
</evidence>
<dbReference type="InterPro" id="IPR001138">
    <property type="entry name" value="Zn2Cys6_DnaBD"/>
</dbReference>
<evidence type="ECO:0000313" key="10">
    <source>
        <dbReference type="EMBL" id="KKA25310.1"/>
    </source>
</evidence>
<dbReference type="RefSeq" id="XP_013331922.1">
    <property type="nucleotide sequence ID" value="XM_013476468.1"/>
</dbReference>
<organism evidence="10 11">
    <name type="scientific">Rasamsonia emersonii (strain ATCC 16479 / CBS 393.64 / IMI 116815)</name>
    <dbReference type="NCBI Taxonomy" id="1408163"/>
    <lineage>
        <taxon>Eukaryota</taxon>
        <taxon>Fungi</taxon>
        <taxon>Dikarya</taxon>
        <taxon>Ascomycota</taxon>
        <taxon>Pezizomycotina</taxon>
        <taxon>Eurotiomycetes</taxon>
        <taxon>Eurotiomycetidae</taxon>
        <taxon>Eurotiales</taxon>
        <taxon>Trichocomaceae</taxon>
        <taxon>Rasamsonia</taxon>
    </lineage>
</organism>
<evidence type="ECO:0000256" key="5">
    <source>
        <dbReference type="ARBA" id="ARBA00023163"/>
    </source>
</evidence>
<keyword evidence="3" id="KW-0805">Transcription regulation</keyword>
<dbReference type="PANTHER" id="PTHR31001:SF90">
    <property type="entry name" value="CENTROMERE DNA-BINDING PROTEIN COMPLEX CBF3 SUBUNIT B"/>
    <property type="match status" value="1"/>
</dbReference>
<keyword evidence="4" id="KW-0238">DNA-binding</keyword>
<accession>A0A0F4Z4R1</accession>
<reference evidence="10 11" key="1">
    <citation type="submission" date="2015-04" db="EMBL/GenBank/DDBJ databases">
        <authorList>
            <person name="Heijne W.H."/>
            <person name="Fedorova N.D."/>
            <person name="Nierman W.C."/>
            <person name="Vollebregt A.W."/>
            <person name="Zhao Z."/>
            <person name="Wu L."/>
            <person name="Kumar M."/>
            <person name="Stam H."/>
            <person name="van den Berg M.A."/>
            <person name="Pel H.J."/>
        </authorList>
    </citation>
    <scope>NUCLEOTIDE SEQUENCE [LARGE SCALE GENOMIC DNA]</scope>
    <source>
        <strain evidence="10 11">CBS 393.64</strain>
    </source>
</reference>
<feature type="domain" description="Zn(2)-C6 fungal-type" evidence="9">
    <location>
        <begin position="31"/>
        <end position="60"/>
    </location>
</feature>
<keyword evidence="11" id="KW-1185">Reference proteome</keyword>
<dbReference type="GO" id="GO:0005634">
    <property type="term" value="C:nucleus"/>
    <property type="evidence" value="ECO:0007669"/>
    <property type="project" value="UniProtKB-SubCell"/>
</dbReference>
<dbReference type="InterPro" id="IPR007219">
    <property type="entry name" value="XnlR_reg_dom"/>
</dbReference>
<dbReference type="GO" id="GO:0000981">
    <property type="term" value="F:DNA-binding transcription factor activity, RNA polymerase II-specific"/>
    <property type="evidence" value="ECO:0007669"/>
    <property type="project" value="InterPro"/>
</dbReference>
<proteinExistence type="predicted"/>
<dbReference type="GO" id="GO:0003677">
    <property type="term" value="F:DNA binding"/>
    <property type="evidence" value="ECO:0007669"/>
    <property type="project" value="UniProtKB-KW"/>
</dbReference>
<feature type="region of interest" description="Disordered" evidence="7">
    <location>
        <begin position="1544"/>
        <end position="1570"/>
    </location>
</feature>
<evidence type="ECO:0000256" key="1">
    <source>
        <dbReference type="ARBA" id="ARBA00004123"/>
    </source>
</evidence>
<dbReference type="Pfam" id="PF04082">
    <property type="entry name" value="Fungal_trans"/>
    <property type="match status" value="1"/>
</dbReference>
<dbReference type="STRING" id="1408163.A0A0F4Z4R1"/>
<evidence type="ECO:0000256" key="6">
    <source>
        <dbReference type="ARBA" id="ARBA00023242"/>
    </source>
</evidence>
<comment type="subcellular location">
    <subcellularLocation>
        <location evidence="1">Nucleus</location>
    </subcellularLocation>
</comment>
<keyword evidence="5" id="KW-0804">Transcription</keyword>
<feature type="region of interest" description="Disordered" evidence="7">
    <location>
        <begin position="1"/>
        <end position="30"/>
    </location>
</feature>
<dbReference type="GO" id="GO:0006351">
    <property type="term" value="P:DNA-templated transcription"/>
    <property type="evidence" value="ECO:0007669"/>
    <property type="project" value="InterPro"/>
</dbReference>
<keyword evidence="8" id="KW-0812">Transmembrane</keyword>
<dbReference type="GeneID" id="25312681"/>
<evidence type="ECO:0000313" key="11">
    <source>
        <dbReference type="Proteomes" id="UP000053958"/>
    </source>
</evidence>
<dbReference type="InterPro" id="IPR036864">
    <property type="entry name" value="Zn2-C6_fun-type_DNA-bd_sf"/>
</dbReference>
<protein>
    <submittedName>
        <fullName evidence="10">C6 zinc finger domain protein</fullName>
    </submittedName>
</protein>
<feature type="transmembrane region" description="Helical" evidence="8">
    <location>
        <begin position="1465"/>
        <end position="1490"/>
    </location>
</feature>
<name>A0A0F4Z4R1_RASE3</name>
<dbReference type="EMBL" id="LASV01000025">
    <property type="protein sequence ID" value="KKA25310.1"/>
    <property type="molecule type" value="Genomic_DNA"/>
</dbReference>
<gene>
    <name evidence="10" type="ORF">T310_0627</name>
</gene>
<keyword evidence="8" id="KW-1133">Transmembrane helix</keyword>
<dbReference type="Pfam" id="PF00172">
    <property type="entry name" value="Zn_clus"/>
    <property type="match status" value="1"/>
</dbReference>
<sequence length="1570" mass="174763">MSTKRKADSEGTDGKPADEVRKRVPRQDPVSCQTCRTKKLKCDRQQPCSNCKTRRVPCVYGTGVVDETRLVKPAAHDEKTTTPNIVVDQRVEAKPPPAAENAPSRIACQAHLSRESSEQQMTADWLEKIVMGPHILPALPMMLKDKVMSPSSPDASQHKMSRRESDICLIPRAQNPAHSASATTKLTSFLPRESETLSLFKYYLDYVDYLYHVIVPSRVQAQINDIYHCVHNNAPVDLNHLALLFSILAAASYFWHQGTGNFSESPEYAEARCREFISMVGAALIQSNYMTYPTIEGFQATVIVAHCVPYTDTDSSIASLFVHGTMVNQAKHLGLHCTDSPRYEEERRTHGFDPVDVEMRRRLWWHLVAYDWLIGFLSGPQERTYLIHPKHMNVKLPANIEDEDIGKFQDGYSLPESVPTKMSYANLRLKLANWCREMVNETAVEHFQCLEVSYDKILDMDRRLNQIYKELPDFFRLDPVNRRRYAKLYRERPQIAWQRLLVQQGFHSRVCRLHREYFIRGARDPKYSYSHVVCLQSARRVIEIKRIMDEDEVRFTPSSSVVWSVMHHVFMAAVILLMDVCFNWDDILADKRREEVLDACRMLDKAQQSCSLVREGINAMMGVLQKYWRFGKSTTASNTNQPETLHASSTCERNDGVAQMQNNPVSATVVSTREAGGMQAPAAEEKTAITSLPANETFTADCSDRGLEDLWSEFLDSGATLGTDPHDWMGLLTELTEVNVPSRGSERNGIWGLLEFDIFIDGWPAGLYGFMHGVDSKTGLGLIYMKQCASYFKNSIFQMEITVGQVSGLIAFGVVVVRITFPLILSLILAWLLPSENNAVTWSVASRSLQSTLWPAILQTNAAASRKVSRMVLSLSWLTTLSLGVVTVTGIITPLGLSDRVEPISPRAMPFVYAPDKSAFGLVTPPRPDMPFSRQCGGIAALSSVLDRRGRTRAGNYSTRIPSNITDIFTSATSHNGSTVSGIFDMQYRQYYPTSQSQVDNNQSYTVGYFRSVDILLLHDKIEPVEGLIVDSENGGIGYRNHTVPSGLQDGAVWDEDITWIEPVTQCVDTNLSIHFTINYTDGDQMSLTNIFFQDEGGFADLPLQGYECNTKNLQENPDLLGRAAQAAWAHNALTMVALNLTTFDALSSPRNMTLGGRHPLPTLLSPDFRPDSIQITPLSGILLYSSLNATNITDAQNVCENRILPESSSANIDTVAINCGLLLVTPQRADGGDPRIFQQLSAWSQRLYVCSSAVRASIKTVGFKFNGTADLANLDVLNVTAKTYGDEPEPLWAIEDTGQAAVLTSPLWGLVDDRYEKAEHLFTRRSDGLYLPFCWQGYTGFDNLYDSIAGSNGFQIAMNSVYGMSNTEAVTLSLPGGIVLADYTGRQSVAMQQLWSSLSGSAASCSKIVNLIYTDLIASATVGTKNTISYLVVDHSQRPVPVPPGISRSILVTPLSNVIHYDMLYAIPAIVCLVLWIPAIAITLVLWIASGFSSPNLIQLLNQTAAGRIMTNLMQPELYDPLASTKTWLKRAGETRIKVQFTNGEDQSISKDGNGPADQLLQHDQRDSH</sequence>
<keyword evidence="6" id="KW-0539">Nucleus</keyword>
<evidence type="ECO:0000256" key="3">
    <source>
        <dbReference type="ARBA" id="ARBA00023015"/>
    </source>
</evidence>
<dbReference type="SMART" id="SM00066">
    <property type="entry name" value="GAL4"/>
    <property type="match status" value="1"/>
</dbReference>
<evidence type="ECO:0000256" key="8">
    <source>
        <dbReference type="SAM" id="Phobius"/>
    </source>
</evidence>
<comment type="caution">
    <text evidence="10">The sequence shown here is derived from an EMBL/GenBank/DDBJ whole genome shotgun (WGS) entry which is preliminary data.</text>
</comment>
<keyword evidence="8" id="KW-0472">Membrane</keyword>
<dbReference type="InterPro" id="IPR050613">
    <property type="entry name" value="Sec_Metabolite_Reg"/>
</dbReference>
<dbReference type="Proteomes" id="UP000053958">
    <property type="component" value="Unassembled WGS sequence"/>
</dbReference>
<dbReference type="Gene3D" id="4.10.240.10">
    <property type="entry name" value="Zn(2)-C6 fungal-type DNA-binding domain"/>
    <property type="match status" value="1"/>
</dbReference>
<evidence type="ECO:0000256" key="2">
    <source>
        <dbReference type="ARBA" id="ARBA00022723"/>
    </source>
</evidence>
<dbReference type="PROSITE" id="PS00463">
    <property type="entry name" value="ZN2_CY6_FUNGAL_1"/>
    <property type="match status" value="1"/>
</dbReference>
<dbReference type="PANTHER" id="PTHR31001">
    <property type="entry name" value="UNCHARACTERIZED TRANSCRIPTIONAL REGULATORY PROTEIN"/>
    <property type="match status" value="1"/>
</dbReference>
<evidence type="ECO:0000256" key="4">
    <source>
        <dbReference type="ARBA" id="ARBA00023125"/>
    </source>
</evidence>
<dbReference type="PROSITE" id="PS50048">
    <property type="entry name" value="ZN2_CY6_FUNGAL_2"/>
    <property type="match status" value="1"/>
</dbReference>
<feature type="transmembrane region" description="Helical" evidence="8">
    <location>
        <begin position="809"/>
        <end position="833"/>
    </location>
</feature>
<keyword evidence="2" id="KW-0479">Metal-binding</keyword>
<dbReference type="GO" id="GO:0008270">
    <property type="term" value="F:zinc ion binding"/>
    <property type="evidence" value="ECO:0007669"/>
    <property type="project" value="InterPro"/>
</dbReference>
<dbReference type="SMART" id="SM00906">
    <property type="entry name" value="Fungal_trans"/>
    <property type="match status" value="1"/>
</dbReference>
<evidence type="ECO:0000256" key="7">
    <source>
        <dbReference type="SAM" id="MobiDB-lite"/>
    </source>
</evidence>
<feature type="transmembrane region" description="Helical" evidence="8">
    <location>
        <begin position="875"/>
        <end position="897"/>
    </location>
</feature>
<dbReference type="OrthoDB" id="3014581at2759"/>
<dbReference type="SUPFAM" id="SSF57701">
    <property type="entry name" value="Zn2/Cys6 DNA-binding domain"/>
    <property type="match status" value="1"/>
</dbReference>
<dbReference type="CDD" id="cd12148">
    <property type="entry name" value="fungal_TF_MHR"/>
    <property type="match status" value="1"/>
</dbReference>
<dbReference type="CDD" id="cd00067">
    <property type="entry name" value="GAL4"/>
    <property type="match status" value="1"/>
</dbReference>
<feature type="compositionally biased region" description="Basic and acidic residues" evidence="7">
    <location>
        <begin position="1"/>
        <end position="26"/>
    </location>
</feature>